<dbReference type="Proteomes" id="UP000321201">
    <property type="component" value="Unassembled WGS sequence"/>
</dbReference>
<reference evidence="1 2" key="1">
    <citation type="submission" date="2019-08" db="EMBL/GenBank/DDBJ databases">
        <title>Pelomicrobium methylotrophicum gen. nov., sp. nov. a moderately thermophilic, facultatively anaerobic, lithoautotrophic and methylotrophic bacterium isolated from a terrestrial mud volcano.</title>
        <authorList>
            <person name="Slobodkina G.B."/>
            <person name="Merkel A.Y."/>
            <person name="Slobodkin A.I."/>
        </authorList>
    </citation>
    <scope>NUCLEOTIDE SEQUENCE [LARGE SCALE GENOMIC DNA]</scope>
    <source>
        <strain evidence="1 2">SM250</strain>
    </source>
</reference>
<dbReference type="Pfam" id="PF04351">
    <property type="entry name" value="PilP"/>
    <property type="match status" value="1"/>
</dbReference>
<organism evidence="1 2">
    <name type="scientific">Pelomicrobium methylotrophicum</name>
    <dbReference type="NCBI Taxonomy" id="2602750"/>
    <lineage>
        <taxon>Bacteria</taxon>
        <taxon>Pseudomonadati</taxon>
        <taxon>Pseudomonadota</taxon>
        <taxon>Hydrogenophilia</taxon>
        <taxon>Hydrogenophilia incertae sedis</taxon>
        <taxon>Pelomicrobium</taxon>
    </lineage>
</organism>
<evidence type="ECO:0000313" key="1">
    <source>
        <dbReference type="EMBL" id="TXF11016.1"/>
    </source>
</evidence>
<dbReference type="PIRSF" id="PIRSF016481">
    <property type="entry name" value="Pilus_assembly_PilP"/>
    <property type="match status" value="1"/>
</dbReference>
<dbReference type="EMBL" id="VPFL01000018">
    <property type="protein sequence ID" value="TXF11016.1"/>
    <property type="molecule type" value="Genomic_DNA"/>
</dbReference>
<dbReference type="InParanoid" id="A0A5C7EJ87"/>
<dbReference type="RefSeq" id="WP_147800536.1">
    <property type="nucleotide sequence ID" value="NZ_VPFL01000018.1"/>
</dbReference>
<dbReference type="PROSITE" id="PS51257">
    <property type="entry name" value="PROKAR_LIPOPROTEIN"/>
    <property type="match status" value="1"/>
</dbReference>
<protein>
    <submittedName>
        <fullName evidence="1">Pilus assembly protein PilP</fullName>
    </submittedName>
</protein>
<dbReference type="AlphaFoldDB" id="A0A5C7EJ87"/>
<keyword evidence="2" id="KW-1185">Reference proteome</keyword>
<dbReference type="InterPro" id="IPR007446">
    <property type="entry name" value="PilP"/>
</dbReference>
<proteinExistence type="predicted"/>
<comment type="caution">
    <text evidence="1">The sequence shown here is derived from an EMBL/GenBank/DDBJ whole genome shotgun (WGS) entry which is preliminary data.</text>
</comment>
<dbReference type="Gene3D" id="2.30.30.830">
    <property type="match status" value="1"/>
</dbReference>
<gene>
    <name evidence="1" type="ORF">FR698_12530</name>
</gene>
<name>A0A5C7EJ87_9PROT</name>
<sequence>MKRVIIVVLALALAGCGGEEFSDLKQFVEQSGQGLRGKVAPLPKVKPYEPFAYNAFDLPDPFTPREIDARARMRSAGGLGPDLNRPREPLEAYPLENLKMVGTLERDKRIYALIKTPDNHLFRVTVGNYLGQNFGRITKITEAEVTLTELVQEGAGDWTERTASLQLVE</sequence>
<evidence type="ECO:0000313" key="2">
    <source>
        <dbReference type="Proteomes" id="UP000321201"/>
    </source>
</evidence>
<accession>A0A5C7EJ87</accession>
<dbReference type="OrthoDB" id="5296580at2"/>